<dbReference type="AlphaFoldDB" id="A0A830F0N9"/>
<comment type="caution">
    <text evidence="2">The sequence shown here is derived from an EMBL/GenBank/DDBJ whole genome shotgun (WGS) entry which is preliminary data.</text>
</comment>
<sequence length="200" mass="22579">MASQPNLFSVKEFAFTLRFTAGADPVMDLFHEYPTLRLRNGMCTVTENAMWRIDHVDGPADAISALDEVFLDEERCNECLDEHRCSGTREYQVLDRRSAARTVYTYHAHIDRCCAVPAIVTDYIGDGVVFESERTGGGCCRRSKRRSIRWSIVSNQHSVLGYSSMLTIWETVNDGGTRHSPCSHSDCVGSMAVRIRCNRM</sequence>
<dbReference type="RefSeq" id="WP_229775317.1">
    <property type="nucleotide sequence ID" value="NZ_BMPD01000004.1"/>
</dbReference>
<protein>
    <recommendedName>
        <fullName evidence="1">HVO-2928 N-terminal domain-containing protein</fullName>
    </recommendedName>
</protein>
<proteinExistence type="predicted"/>
<accession>A0A830F0N9</accession>
<organism evidence="2 3">
    <name type="scientific">Haloarcula sebkhae</name>
    <dbReference type="NCBI Taxonomy" id="932660"/>
    <lineage>
        <taxon>Archaea</taxon>
        <taxon>Methanobacteriati</taxon>
        <taxon>Methanobacteriota</taxon>
        <taxon>Stenosarchaea group</taxon>
        <taxon>Halobacteria</taxon>
        <taxon>Halobacteriales</taxon>
        <taxon>Haloarculaceae</taxon>
        <taxon>Haloarcula</taxon>
    </lineage>
</organism>
<dbReference type="Proteomes" id="UP000614221">
    <property type="component" value="Unassembled WGS sequence"/>
</dbReference>
<evidence type="ECO:0000313" key="2">
    <source>
        <dbReference type="EMBL" id="GGK73427.1"/>
    </source>
</evidence>
<name>A0A830F0N9_9EURY</name>
<dbReference type="EMBL" id="BMPD01000004">
    <property type="protein sequence ID" value="GGK73427.1"/>
    <property type="molecule type" value="Genomic_DNA"/>
</dbReference>
<reference evidence="2" key="2">
    <citation type="submission" date="2020-09" db="EMBL/GenBank/DDBJ databases">
        <authorList>
            <person name="Sun Q."/>
            <person name="Ohkuma M."/>
        </authorList>
    </citation>
    <scope>NUCLEOTIDE SEQUENCE</scope>
    <source>
        <strain evidence="2">JCM 19018</strain>
    </source>
</reference>
<gene>
    <name evidence="2" type="ORF">GCM10009067_27180</name>
</gene>
<reference evidence="2" key="1">
    <citation type="journal article" date="2014" name="Int. J. Syst. Evol. Microbiol.">
        <title>Complete genome sequence of Corynebacterium casei LMG S-19264T (=DSM 44701T), isolated from a smear-ripened cheese.</title>
        <authorList>
            <consortium name="US DOE Joint Genome Institute (JGI-PGF)"/>
            <person name="Walter F."/>
            <person name="Albersmeier A."/>
            <person name="Kalinowski J."/>
            <person name="Ruckert C."/>
        </authorList>
    </citation>
    <scope>NUCLEOTIDE SEQUENCE</scope>
    <source>
        <strain evidence="2">JCM 19018</strain>
    </source>
</reference>
<feature type="domain" description="HVO-2928 N-terminal" evidence="1">
    <location>
        <begin position="12"/>
        <end position="137"/>
    </location>
</feature>
<dbReference type="Pfam" id="PF24281">
    <property type="entry name" value="HVO_2928_N"/>
    <property type="match status" value="1"/>
</dbReference>
<dbReference type="InterPro" id="IPR056529">
    <property type="entry name" value="HVO_2928_N"/>
</dbReference>
<evidence type="ECO:0000313" key="3">
    <source>
        <dbReference type="Proteomes" id="UP000614221"/>
    </source>
</evidence>
<evidence type="ECO:0000259" key="1">
    <source>
        <dbReference type="Pfam" id="PF24281"/>
    </source>
</evidence>